<accession>A0A2C6KM11</accession>
<dbReference type="InterPro" id="IPR006818">
    <property type="entry name" value="ASF1-like"/>
</dbReference>
<keyword evidence="5" id="KW-0143">Chaperone</keyword>
<comment type="caution">
    <text evidence="8">The sequence shown here is derived from an EMBL/GenBank/DDBJ whole genome shotgun (WGS) entry which is preliminary data.</text>
</comment>
<evidence type="ECO:0000256" key="3">
    <source>
        <dbReference type="ARBA" id="ARBA00023015"/>
    </source>
</evidence>
<dbReference type="Gene3D" id="2.60.40.1490">
    <property type="entry name" value="Histone chaperone ASF1-like"/>
    <property type="match status" value="1"/>
</dbReference>
<dbReference type="GO" id="GO:0000785">
    <property type="term" value="C:chromatin"/>
    <property type="evidence" value="ECO:0007669"/>
    <property type="project" value="TreeGrafter"/>
</dbReference>
<evidence type="ECO:0000256" key="7">
    <source>
        <dbReference type="SAM" id="MobiDB-lite"/>
    </source>
</evidence>
<evidence type="ECO:0000313" key="9">
    <source>
        <dbReference type="Proteomes" id="UP000221165"/>
    </source>
</evidence>
<dbReference type="EMBL" id="MIGC01004775">
    <property type="protein sequence ID" value="PHJ17668.1"/>
    <property type="molecule type" value="Genomic_DNA"/>
</dbReference>
<evidence type="ECO:0000256" key="5">
    <source>
        <dbReference type="ARBA" id="ARBA00023186"/>
    </source>
</evidence>
<dbReference type="Proteomes" id="UP000221165">
    <property type="component" value="Unassembled WGS sequence"/>
</dbReference>
<keyword evidence="4" id="KW-0804">Transcription</keyword>
<protein>
    <submittedName>
        <fullName evidence="8">Anti-silencing asf1 family protein</fullName>
    </submittedName>
</protein>
<dbReference type="GO" id="GO:0005634">
    <property type="term" value="C:nucleus"/>
    <property type="evidence" value="ECO:0007669"/>
    <property type="project" value="UniProtKB-SubCell"/>
</dbReference>
<dbReference type="PANTHER" id="PTHR12040">
    <property type="entry name" value="ANTI-SILENCING PROTEIN 1"/>
    <property type="match status" value="1"/>
</dbReference>
<reference evidence="8 9" key="1">
    <citation type="journal article" date="2017" name="Int. J. Parasitol.">
        <title>The genome of the protozoan parasite Cystoisospora suis and a reverse vaccinology approach to identify vaccine candidates.</title>
        <authorList>
            <person name="Palmieri N."/>
            <person name="Shrestha A."/>
            <person name="Ruttkowski B."/>
            <person name="Beck T."/>
            <person name="Vogl C."/>
            <person name="Tomley F."/>
            <person name="Blake D.P."/>
            <person name="Joachim A."/>
        </authorList>
    </citation>
    <scope>NUCLEOTIDE SEQUENCE [LARGE SCALE GENOMIC DNA]</scope>
    <source>
        <strain evidence="8 9">Wien I</strain>
    </source>
</reference>
<dbReference type="GO" id="GO:0042393">
    <property type="term" value="F:histone binding"/>
    <property type="evidence" value="ECO:0007669"/>
    <property type="project" value="TreeGrafter"/>
</dbReference>
<name>A0A2C6KM11_9APIC</name>
<dbReference type="RefSeq" id="XP_067919386.1">
    <property type="nucleotide sequence ID" value="XM_068068640.1"/>
</dbReference>
<feature type="compositionally biased region" description="Basic and acidic residues" evidence="7">
    <location>
        <begin position="85"/>
        <end position="98"/>
    </location>
</feature>
<comment type="similarity">
    <text evidence="2">Belongs to the ASF1 family.</text>
</comment>
<dbReference type="VEuPathDB" id="ToxoDB:CSUI_008511"/>
<keyword evidence="9" id="KW-1185">Reference proteome</keyword>
<dbReference type="GO" id="GO:0006335">
    <property type="term" value="P:DNA replication-dependent chromatin assembly"/>
    <property type="evidence" value="ECO:0007669"/>
    <property type="project" value="TreeGrafter"/>
</dbReference>
<evidence type="ECO:0000256" key="2">
    <source>
        <dbReference type="ARBA" id="ARBA00006051"/>
    </source>
</evidence>
<evidence type="ECO:0000256" key="4">
    <source>
        <dbReference type="ARBA" id="ARBA00023163"/>
    </source>
</evidence>
<gene>
    <name evidence="8" type="ORF">CSUI_008511</name>
</gene>
<dbReference type="OrthoDB" id="29755at2759"/>
<evidence type="ECO:0000256" key="1">
    <source>
        <dbReference type="ARBA" id="ARBA00004123"/>
    </source>
</evidence>
<keyword evidence="6" id="KW-0539">Nucleus</keyword>
<feature type="region of interest" description="Disordered" evidence="7">
    <location>
        <begin position="229"/>
        <end position="334"/>
    </location>
</feature>
<feature type="compositionally biased region" description="Low complexity" evidence="7">
    <location>
        <begin position="231"/>
        <end position="247"/>
    </location>
</feature>
<dbReference type="InterPro" id="IPR036747">
    <property type="entry name" value="ASF1-like_sf"/>
</dbReference>
<organism evidence="8 9">
    <name type="scientific">Cystoisospora suis</name>
    <dbReference type="NCBI Taxonomy" id="483139"/>
    <lineage>
        <taxon>Eukaryota</taxon>
        <taxon>Sar</taxon>
        <taxon>Alveolata</taxon>
        <taxon>Apicomplexa</taxon>
        <taxon>Conoidasida</taxon>
        <taxon>Coccidia</taxon>
        <taxon>Eucoccidiorida</taxon>
        <taxon>Eimeriorina</taxon>
        <taxon>Sarcocystidae</taxon>
        <taxon>Cystoisospora</taxon>
    </lineage>
</organism>
<dbReference type="GeneID" id="94431851"/>
<feature type="compositionally biased region" description="Basic and acidic residues" evidence="7">
    <location>
        <begin position="249"/>
        <end position="281"/>
    </location>
</feature>
<proteinExistence type="inferred from homology"/>
<dbReference type="AlphaFoldDB" id="A0A2C6KM11"/>
<dbReference type="PANTHER" id="PTHR12040:SF0">
    <property type="entry name" value="HISTONE CHAPERONE ASF1"/>
    <property type="match status" value="1"/>
</dbReference>
<evidence type="ECO:0000256" key="6">
    <source>
        <dbReference type="ARBA" id="ARBA00023242"/>
    </source>
</evidence>
<keyword evidence="3" id="KW-0805">Transcription regulation</keyword>
<sequence>MSPFVFEICFEALAPLKEDLEWKVVYVGSSECAIKRKKKKSSSSSATSSCQEDVNAKKGSSSSQHTSTTIEEEEGMETRPPSRGVCEEGDKIEREKKTMNGTASSEKKDEGEDEEEEQGGGGDLLLDSVMLGPIERGVLAFEFAVNPPDYTKMRDVNSVVGMQAVLVCALYKQQEFIRIGYYLNNAYSDSALRENPPDEPLIDQLVRCIVDEPRVTRFPIQWDESPQLLLSSPVDAPPSSSSTAAVDTPEEKSLQGKEETEEGVKKAREEGGEIKMGRGGEEVIGQGGASGKALLDKTHHSHKNGACSFPSPPPPPLHPASHHHPLHSSHPDLSVLPTACSIEEDASCLDVEMS</sequence>
<evidence type="ECO:0000313" key="8">
    <source>
        <dbReference type="EMBL" id="PHJ17668.1"/>
    </source>
</evidence>
<dbReference type="Pfam" id="PF04729">
    <property type="entry name" value="ASF1_hist_chap"/>
    <property type="match status" value="2"/>
</dbReference>
<comment type="subcellular location">
    <subcellularLocation>
        <location evidence="1">Nucleus</location>
    </subcellularLocation>
</comment>
<feature type="region of interest" description="Disordered" evidence="7">
    <location>
        <begin position="33"/>
        <end position="126"/>
    </location>
</feature>
<feature type="compositionally biased region" description="Polar residues" evidence="7">
    <location>
        <begin position="58"/>
        <end position="69"/>
    </location>
</feature>
<dbReference type="SUPFAM" id="SSF101546">
    <property type="entry name" value="ASF1-like"/>
    <property type="match status" value="2"/>
</dbReference>